<evidence type="ECO:0000256" key="5">
    <source>
        <dbReference type="ARBA" id="ARBA00023136"/>
    </source>
</evidence>
<comment type="caution">
    <text evidence="6">The sequence shown here is derived from an EMBL/GenBank/DDBJ whole genome shotgun (WGS) entry which is preliminary data.</text>
</comment>
<dbReference type="SUPFAM" id="SSF140478">
    <property type="entry name" value="LemA-like"/>
    <property type="match status" value="1"/>
</dbReference>
<dbReference type="AlphaFoldDB" id="A0A2M7T909"/>
<dbReference type="Proteomes" id="UP000230956">
    <property type="component" value="Unassembled WGS sequence"/>
</dbReference>
<evidence type="ECO:0000313" key="7">
    <source>
        <dbReference type="Proteomes" id="UP000230956"/>
    </source>
</evidence>
<evidence type="ECO:0000256" key="1">
    <source>
        <dbReference type="ARBA" id="ARBA00004167"/>
    </source>
</evidence>
<sequence length="189" mass="21057">MRKGLIVVGILVLLLVGLGVVFGGYYNSFVTKSKAVDNQWAQVETQYQRRFDLIPNLVAATKGTLKQEQKVFGEIAEARTRYSGAQTATEKVKATNQVESALARLLVIMENYPQLKSNETVQQLMAQLEGTENRVSVERRRYNEVATEYNISISRVPGVMFAGMFGFKERTLFKSEAGAEKAPKVDLGN</sequence>
<dbReference type="PANTHER" id="PTHR34478">
    <property type="entry name" value="PROTEIN LEMA"/>
    <property type="match status" value="1"/>
</dbReference>
<comment type="similarity">
    <text evidence="2">Belongs to the LemA family.</text>
</comment>
<evidence type="ECO:0000256" key="4">
    <source>
        <dbReference type="ARBA" id="ARBA00022989"/>
    </source>
</evidence>
<proteinExistence type="inferred from homology"/>
<keyword evidence="5" id="KW-0472">Membrane</keyword>
<keyword evidence="4" id="KW-1133">Transmembrane helix</keyword>
<accession>A0A2M7T909</accession>
<dbReference type="EMBL" id="PFNG01000088">
    <property type="protein sequence ID" value="PIZ40493.1"/>
    <property type="molecule type" value="Genomic_DNA"/>
</dbReference>
<evidence type="ECO:0000313" key="6">
    <source>
        <dbReference type="EMBL" id="PIZ40493.1"/>
    </source>
</evidence>
<keyword evidence="3" id="KW-0812">Transmembrane</keyword>
<evidence type="ECO:0000256" key="2">
    <source>
        <dbReference type="ARBA" id="ARBA00008854"/>
    </source>
</evidence>
<dbReference type="Pfam" id="PF04011">
    <property type="entry name" value="LemA"/>
    <property type="match status" value="1"/>
</dbReference>
<reference evidence="7" key="1">
    <citation type="submission" date="2017-09" db="EMBL/GenBank/DDBJ databases">
        <title>Depth-based differentiation of microbial function through sediment-hosted aquifers and enrichment of novel symbionts in the deep terrestrial subsurface.</title>
        <authorList>
            <person name="Probst A.J."/>
            <person name="Ladd B."/>
            <person name="Jarett J.K."/>
            <person name="Geller-Mcgrath D.E."/>
            <person name="Sieber C.M.K."/>
            <person name="Emerson J.B."/>
            <person name="Anantharaman K."/>
            <person name="Thomas B.C."/>
            <person name="Malmstrom R."/>
            <person name="Stieglmeier M."/>
            <person name="Klingl A."/>
            <person name="Woyke T."/>
            <person name="Ryan C.M."/>
            <person name="Banfield J.F."/>
        </authorList>
    </citation>
    <scope>NUCLEOTIDE SEQUENCE [LARGE SCALE GENOMIC DNA]</scope>
</reference>
<protein>
    <submittedName>
        <fullName evidence="6">LemA family protein</fullName>
    </submittedName>
</protein>
<comment type="subcellular location">
    <subcellularLocation>
        <location evidence="1">Membrane</location>
        <topology evidence="1">Single-pass membrane protein</topology>
    </subcellularLocation>
</comment>
<dbReference type="InterPro" id="IPR023353">
    <property type="entry name" value="LemA-like_dom_sf"/>
</dbReference>
<evidence type="ECO:0000256" key="3">
    <source>
        <dbReference type="ARBA" id="ARBA00022692"/>
    </source>
</evidence>
<dbReference type="RefSeq" id="WP_286677572.1">
    <property type="nucleotide sequence ID" value="NZ_MNXI01000014.1"/>
</dbReference>
<dbReference type="InterPro" id="IPR007156">
    <property type="entry name" value="MamQ_LemA"/>
</dbReference>
<dbReference type="GO" id="GO:0016020">
    <property type="term" value="C:membrane"/>
    <property type="evidence" value="ECO:0007669"/>
    <property type="project" value="UniProtKB-SubCell"/>
</dbReference>
<dbReference type="PANTHER" id="PTHR34478:SF2">
    <property type="entry name" value="MEMBRANE PROTEIN"/>
    <property type="match status" value="1"/>
</dbReference>
<dbReference type="Gene3D" id="1.20.1440.20">
    <property type="entry name" value="LemA-like domain"/>
    <property type="match status" value="1"/>
</dbReference>
<gene>
    <name evidence="6" type="ORF">COY37_03720</name>
</gene>
<name>A0A2M7T909_9ACTN</name>
<organism evidence="6 7">
    <name type="scientific">Candidatus Aquicultor secundus</name>
    <dbReference type="NCBI Taxonomy" id="1973895"/>
    <lineage>
        <taxon>Bacteria</taxon>
        <taxon>Bacillati</taxon>
        <taxon>Actinomycetota</taxon>
        <taxon>Candidatus Aquicultoria</taxon>
        <taxon>Candidatus Aquicultorales</taxon>
        <taxon>Candidatus Aquicultoraceae</taxon>
        <taxon>Candidatus Aquicultor</taxon>
    </lineage>
</organism>